<evidence type="ECO:0000256" key="2">
    <source>
        <dbReference type="ARBA" id="ARBA00022723"/>
    </source>
</evidence>
<proteinExistence type="predicted"/>
<keyword evidence="4" id="KW-0863">Zinc-finger</keyword>
<dbReference type="InterPro" id="IPR013087">
    <property type="entry name" value="Znf_C2H2_type"/>
</dbReference>
<dbReference type="GO" id="GO:0006357">
    <property type="term" value="P:regulation of transcription by RNA polymerase II"/>
    <property type="evidence" value="ECO:0000318"/>
    <property type="project" value="GO_Central"/>
</dbReference>
<accession>A0A2A6BV40</accession>
<keyword evidence="3" id="KW-0677">Repeat</keyword>
<dbReference type="InterPro" id="IPR036236">
    <property type="entry name" value="Znf_C2H2_sf"/>
</dbReference>
<gene>
    <name evidence="7" type="primary">WBGene00281111</name>
</gene>
<organism evidence="7 8">
    <name type="scientific">Pristionchus pacificus</name>
    <name type="common">Parasitic nematode worm</name>
    <dbReference type="NCBI Taxonomy" id="54126"/>
    <lineage>
        <taxon>Eukaryota</taxon>
        <taxon>Metazoa</taxon>
        <taxon>Ecdysozoa</taxon>
        <taxon>Nematoda</taxon>
        <taxon>Chromadorea</taxon>
        <taxon>Rhabditida</taxon>
        <taxon>Rhabditina</taxon>
        <taxon>Diplogasteromorpha</taxon>
        <taxon>Diplogasteroidea</taxon>
        <taxon>Neodiplogasteridae</taxon>
        <taxon>Pristionchus</taxon>
    </lineage>
</organism>
<keyword evidence="8" id="KW-1185">Reference proteome</keyword>
<dbReference type="PANTHER" id="PTHR24381:SF393">
    <property type="entry name" value="CHROMATIN-LINKED ADAPTOR FOR MSL PROTEINS, ISOFORM B"/>
    <property type="match status" value="1"/>
</dbReference>
<protein>
    <submittedName>
        <fullName evidence="7">Zinc finger protein</fullName>
    </submittedName>
</protein>
<keyword evidence="5" id="KW-0862">Zinc</keyword>
<dbReference type="Gene3D" id="3.30.160.60">
    <property type="entry name" value="Classic Zinc Finger"/>
    <property type="match status" value="3"/>
</dbReference>
<accession>A0A8R1Z314</accession>
<dbReference type="GO" id="GO:0005634">
    <property type="term" value="C:nucleus"/>
    <property type="evidence" value="ECO:0000318"/>
    <property type="project" value="GO_Central"/>
</dbReference>
<dbReference type="OrthoDB" id="6077919at2759"/>
<keyword evidence="6" id="KW-0539">Nucleus</keyword>
<dbReference type="GO" id="GO:0000978">
    <property type="term" value="F:RNA polymerase II cis-regulatory region sequence-specific DNA binding"/>
    <property type="evidence" value="ECO:0000318"/>
    <property type="project" value="GO_Central"/>
</dbReference>
<reference evidence="8" key="1">
    <citation type="journal article" date="2008" name="Nat. Genet.">
        <title>The Pristionchus pacificus genome provides a unique perspective on nematode lifestyle and parasitism.</title>
        <authorList>
            <person name="Dieterich C."/>
            <person name="Clifton S.W."/>
            <person name="Schuster L.N."/>
            <person name="Chinwalla A."/>
            <person name="Delehaunty K."/>
            <person name="Dinkelacker I."/>
            <person name="Fulton L."/>
            <person name="Fulton R."/>
            <person name="Godfrey J."/>
            <person name="Minx P."/>
            <person name="Mitreva M."/>
            <person name="Roeseler W."/>
            <person name="Tian H."/>
            <person name="Witte H."/>
            <person name="Yang S.P."/>
            <person name="Wilson R.K."/>
            <person name="Sommer R.J."/>
        </authorList>
    </citation>
    <scope>NUCLEOTIDE SEQUENCE [LARGE SCALE GENOMIC DNA]</scope>
    <source>
        <strain evidence="8">PS312</strain>
    </source>
</reference>
<comment type="subcellular location">
    <subcellularLocation>
        <location evidence="1">Nucleus</location>
    </subcellularLocation>
</comment>
<dbReference type="PANTHER" id="PTHR24381">
    <property type="entry name" value="ZINC FINGER PROTEIN"/>
    <property type="match status" value="1"/>
</dbReference>
<dbReference type="Pfam" id="PF13912">
    <property type="entry name" value="zf-C2H2_6"/>
    <property type="match status" value="2"/>
</dbReference>
<keyword evidence="2" id="KW-0479">Metal-binding</keyword>
<dbReference type="GO" id="GO:0001228">
    <property type="term" value="F:DNA-binding transcription activator activity, RNA polymerase II-specific"/>
    <property type="evidence" value="ECO:0000318"/>
    <property type="project" value="GO_Central"/>
</dbReference>
<evidence type="ECO:0000256" key="3">
    <source>
        <dbReference type="ARBA" id="ARBA00022737"/>
    </source>
</evidence>
<dbReference type="SUPFAM" id="SSF57667">
    <property type="entry name" value="beta-beta-alpha zinc fingers"/>
    <property type="match status" value="3"/>
</dbReference>
<evidence type="ECO:0000313" key="7">
    <source>
        <dbReference type="EnsemblMetazoa" id="PPA42742.1"/>
    </source>
</evidence>
<dbReference type="Pfam" id="PF00096">
    <property type="entry name" value="zf-C2H2"/>
    <property type="match status" value="1"/>
</dbReference>
<evidence type="ECO:0000256" key="5">
    <source>
        <dbReference type="ARBA" id="ARBA00022833"/>
    </source>
</evidence>
<dbReference type="SMART" id="SM00355">
    <property type="entry name" value="ZnF_C2H2"/>
    <property type="match status" value="6"/>
</dbReference>
<name>A0A2A6BV40_PRIPA</name>
<reference evidence="7" key="2">
    <citation type="submission" date="2022-06" db="UniProtKB">
        <authorList>
            <consortium name="EnsemblMetazoa"/>
        </authorList>
    </citation>
    <scope>IDENTIFICATION</scope>
    <source>
        <strain evidence="7">PS312</strain>
    </source>
</reference>
<sequence length="313" mass="36185">RLQRNSRHNQKVGDAMIVPSTTLANVAVRDRSNAVTKGKSQDTVAIEYSCNECGDEFEIFRDLAKHKRAAQCKGDEIDDVWTEEMFEKSPSSNKHIFKENCNLKERKRDSHEEMLYECTICEKSFGIISDLSNHMSAAHQDVKPHKCDQCDKSETFNFEKCGKAFRHKPNLLRHLRKYHKAKPFNCKICGAHFEGISDLNQHVKAIHKEIKTRKSNEKAHQCNQCEKHFRVAADLKSERPFKCDKCDSSFGRTSYLRRLLRLSHKAKPFQCKLCGAAFAKHKEFALHKITAHKGSRFYSKVAKRVEKFSRHSV</sequence>
<evidence type="ECO:0000256" key="4">
    <source>
        <dbReference type="ARBA" id="ARBA00022771"/>
    </source>
</evidence>
<dbReference type="AlphaFoldDB" id="A0A2A6BV40"/>
<evidence type="ECO:0000256" key="6">
    <source>
        <dbReference type="ARBA" id="ARBA00023242"/>
    </source>
</evidence>
<dbReference type="EnsemblMetazoa" id="PPA42742.1">
    <property type="protein sequence ID" value="PPA42742.1"/>
    <property type="gene ID" value="WBGene00281111"/>
</dbReference>
<evidence type="ECO:0000256" key="1">
    <source>
        <dbReference type="ARBA" id="ARBA00004123"/>
    </source>
</evidence>
<dbReference type="Proteomes" id="UP000005239">
    <property type="component" value="Unassembled WGS sequence"/>
</dbReference>
<dbReference type="PROSITE" id="PS50157">
    <property type="entry name" value="ZINC_FINGER_C2H2_2"/>
    <property type="match status" value="6"/>
</dbReference>
<evidence type="ECO:0000313" key="8">
    <source>
        <dbReference type="Proteomes" id="UP000005239"/>
    </source>
</evidence>
<dbReference type="PROSITE" id="PS00028">
    <property type="entry name" value="ZINC_FINGER_C2H2_1"/>
    <property type="match status" value="3"/>
</dbReference>
<dbReference type="GO" id="GO:0008270">
    <property type="term" value="F:zinc ion binding"/>
    <property type="evidence" value="ECO:0007669"/>
    <property type="project" value="UniProtKB-KW"/>
</dbReference>